<evidence type="ECO:0000259" key="2">
    <source>
        <dbReference type="PROSITE" id="PS50172"/>
    </source>
</evidence>
<evidence type="ECO:0000256" key="1">
    <source>
        <dbReference type="SAM" id="MobiDB-lite"/>
    </source>
</evidence>
<dbReference type="PROSITE" id="PS50172">
    <property type="entry name" value="BRCT"/>
    <property type="match status" value="1"/>
</dbReference>
<reference evidence="4 5" key="1">
    <citation type="journal article" date="2020" name="J. Phycol.">
        <title>Comparative genome analysis reveals Cyanidiococcus gen. nov., a new extremophilic red algal genus sister to Cyanidioschyzon (Cyanidioschyzonaceae, Rhodophyta).</title>
        <authorList>
            <person name="Liu S.-L."/>
            <person name="Chiang Y.-R."/>
            <person name="Yoon H.S."/>
            <person name="Fu H.-Y."/>
        </authorList>
    </citation>
    <scope>NUCLEOTIDE SEQUENCE [LARGE SCALE GENOMIC DNA]</scope>
    <source>
        <strain evidence="4 5">THAL066</strain>
    </source>
</reference>
<feature type="region of interest" description="Disordered" evidence="1">
    <location>
        <begin position="177"/>
        <end position="232"/>
    </location>
</feature>
<dbReference type="InterPro" id="IPR001357">
    <property type="entry name" value="BRCT_dom"/>
</dbReference>
<dbReference type="PANTHER" id="PTHR45990:SF1">
    <property type="entry name" value="DNA REPAIR PROTEIN REV1"/>
    <property type="match status" value="1"/>
</dbReference>
<organism evidence="4 5">
    <name type="scientific">Cyanidiococcus yangmingshanensis</name>
    <dbReference type="NCBI Taxonomy" id="2690220"/>
    <lineage>
        <taxon>Eukaryota</taxon>
        <taxon>Rhodophyta</taxon>
        <taxon>Bangiophyceae</taxon>
        <taxon>Cyanidiales</taxon>
        <taxon>Cyanidiaceae</taxon>
        <taxon>Cyanidiococcus</taxon>
    </lineage>
</organism>
<dbReference type="Gene3D" id="3.30.70.270">
    <property type="match status" value="1"/>
</dbReference>
<gene>
    <name evidence="4" type="primary">REV1</name>
    <name evidence="4" type="ORF">F1559_001907</name>
</gene>
<accession>A0A7J7IL53</accession>
<proteinExistence type="predicted"/>
<protein>
    <submittedName>
        <fullName evidence="4">Deoxycytidyl transferase</fullName>
    </submittedName>
</protein>
<dbReference type="InterPro" id="IPR036420">
    <property type="entry name" value="BRCT_dom_sf"/>
</dbReference>
<dbReference type="InterPro" id="IPR043128">
    <property type="entry name" value="Rev_trsase/Diguanyl_cyclase"/>
</dbReference>
<dbReference type="SMART" id="SM00292">
    <property type="entry name" value="BRCT"/>
    <property type="match status" value="1"/>
</dbReference>
<dbReference type="SUPFAM" id="SSF52113">
    <property type="entry name" value="BRCT domain"/>
    <property type="match status" value="1"/>
</dbReference>
<feature type="domain" description="UmuC" evidence="3">
    <location>
        <begin position="314"/>
        <end position="514"/>
    </location>
</feature>
<dbReference type="EMBL" id="VWRR01000007">
    <property type="protein sequence ID" value="KAF6003247.1"/>
    <property type="molecule type" value="Genomic_DNA"/>
</dbReference>
<dbReference type="OrthoDB" id="427711at2759"/>
<dbReference type="GO" id="GO:0017125">
    <property type="term" value="F:deoxycytidyl transferase activity"/>
    <property type="evidence" value="ECO:0007669"/>
    <property type="project" value="TreeGrafter"/>
</dbReference>
<dbReference type="Proteomes" id="UP000530660">
    <property type="component" value="Unassembled WGS sequence"/>
</dbReference>
<keyword evidence="4" id="KW-0808">Transferase</keyword>
<dbReference type="GO" id="GO:0070987">
    <property type="term" value="P:error-free translesion synthesis"/>
    <property type="evidence" value="ECO:0007669"/>
    <property type="project" value="TreeGrafter"/>
</dbReference>
<name>A0A7J7IL53_9RHOD</name>
<dbReference type="Pfam" id="PF00817">
    <property type="entry name" value="IMS"/>
    <property type="match status" value="1"/>
</dbReference>
<dbReference type="GO" id="GO:0005634">
    <property type="term" value="C:nucleus"/>
    <property type="evidence" value="ECO:0007669"/>
    <property type="project" value="TreeGrafter"/>
</dbReference>
<keyword evidence="5" id="KW-1185">Reference proteome</keyword>
<evidence type="ECO:0000313" key="4">
    <source>
        <dbReference type="EMBL" id="KAF6003247.1"/>
    </source>
</evidence>
<evidence type="ECO:0000313" key="5">
    <source>
        <dbReference type="Proteomes" id="UP000530660"/>
    </source>
</evidence>
<evidence type="ECO:0000259" key="3">
    <source>
        <dbReference type="PROSITE" id="PS50173"/>
    </source>
</evidence>
<dbReference type="Gene3D" id="1.10.150.20">
    <property type="entry name" value="5' to 3' exonuclease, C-terminal subdomain"/>
    <property type="match status" value="1"/>
</dbReference>
<dbReference type="PROSITE" id="PS50173">
    <property type="entry name" value="UMUC"/>
    <property type="match status" value="1"/>
</dbReference>
<dbReference type="GO" id="GO:0042276">
    <property type="term" value="P:error-prone translesion synthesis"/>
    <property type="evidence" value="ECO:0007669"/>
    <property type="project" value="TreeGrafter"/>
</dbReference>
<dbReference type="AlphaFoldDB" id="A0A7J7IL53"/>
<feature type="domain" description="BRCT" evidence="2">
    <location>
        <begin position="64"/>
        <end position="163"/>
    </location>
</feature>
<dbReference type="Gene3D" id="3.40.1170.60">
    <property type="match status" value="1"/>
</dbReference>
<sequence length="615" mass="68443">MMNIVERKNNGLGDAFSAGSRSATAPSRRPVAFESFGEYMAVKEQKLRVQQQDDAMASVGVLQVARGPLWGVCVWVDGRTDPPRDALRTLVTQAGGRFETYLHRELVTHVVGTHFARGRAMELRRAVQTRRGGATRPLYVVKPAWILDSIRAGRPLPEWQYGVDEISRDSRQTVLPVSRPGCVPSEEDADAMSRLDLPPSVPCGPETPIESNTSLTEEESAASESSEHWQSDKMECTDFGVSTSAPTMAYALRGLLSSRENPHFVRDFFAQSRLHFIGSFRETYETILRRLQSDRQPSSLDRMPQTLPRRDRFVLHVDMDAFFVSVSLAKRPHLRGKPVAVCHSGTGEHSRAEISSASYEARARGVRANMFFGEARRLCPELVMVPYDFSAYKAACEVLYRIFFAEADLVEGVSIDEAYLLLQHCSEVERAEEIASRIRQRILQEIEGCTASIGIGRNKLFARLATKYGKEKLGKGSQFVLIDRAHPDGFGSPMGAALRSFLDEVPIRAIPGVGWSTEARLRDAMKATSGSSQDNEVLLVASVREHFNLEGLEKLLGSANGNRLYRFLDGMDSRPVQPIGPRKSVSAQIGWGIRFLSTEEDKVRSFMIDLSLVAR</sequence>
<dbReference type="Gene3D" id="3.40.50.10190">
    <property type="entry name" value="BRCT domain"/>
    <property type="match status" value="1"/>
</dbReference>
<dbReference type="PANTHER" id="PTHR45990">
    <property type="entry name" value="DNA REPAIR PROTEIN REV1"/>
    <property type="match status" value="1"/>
</dbReference>
<dbReference type="GO" id="GO:0006281">
    <property type="term" value="P:DNA repair"/>
    <property type="evidence" value="ECO:0007669"/>
    <property type="project" value="InterPro"/>
</dbReference>
<dbReference type="GO" id="GO:0003887">
    <property type="term" value="F:DNA-directed DNA polymerase activity"/>
    <property type="evidence" value="ECO:0007669"/>
    <property type="project" value="TreeGrafter"/>
</dbReference>
<dbReference type="CDD" id="cd17719">
    <property type="entry name" value="BRCT_Rev1"/>
    <property type="match status" value="1"/>
</dbReference>
<dbReference type="SUPFAM" id="SSF56672">
    <property type="entry name" value="DNA/RNA polymerases"/>
    <property type="match status" value="1"/>
</dbReference>
<dbReference type="InterPro" id="IPR043502">
    <property type="entry name" value="DNA/RNA_pol_sf"/>
</dbReference>
<comment type="caution">
    <text evidence="4">The sequence shown here is derived from an EMBL/GenBank/DDBJ whole genome shotgun (WGS) entry which is preliminary data.</text>
</comment>
<dbReference type="InterPro" id="IPR001126">
    <property type="entry name" value="UmuC"/>
</dbReference>